<dbReference type="InterPro" id="IPR009091">
    <property type="entry name" value="RCC1/BLIP-II"/>
</dbReference>
<dbReference type="HOGENOM" id="CLU_005210_6_2_1"/>
<keyword evidence="7" id="KW-1185">Reference proteome</keyword>
<feature type="repeat" description="RCC1" evidence="3">
    <location>
        <begin position="280"/>
        <end position="356"/>
    </location>
</feature>
<protein>
    <recommendedName>
        <fullName evidence="5">RCC1-like domain-containing protein</fullName>
    </recommendedName>
</protein>
<keyword evidence="2" id="KW-0677">Repeat</keyword>
<sequence>MSKRHRASGDGAASRSSDDDDDDAVTIGYRRAPTNDRDALCAAHVEALNAQFARHVAKKTRDAPREFLVQACRDYVTYANAIRKEFRDAAGAGAAADEAKRGEASASGEAYVWGQGDSAQLGLGGDVDERRRPTRVTTGAMGEARATRIAAGGTHTLALTSDGACYSWGNNDNGALGRVVNKDADPDAEYAPGKVELPLDVKVVMVSTGDSHGCALTESGEVWAWGQFRTTNGAWAFNPNTLDAQKTSFPFKIYAPASSKERAKAIVSGVDHVLALSREGGVYSWGCSEKGRLGRVDASEAEDNEQASDDVKRRLLTPSRVALPKSGGGIGSAFGGEPEVTAIVAGDFHSFAICADEDGSKSDVYGWGLSNFHQVGLWDPNPDLRGDEQVTYFPKRVASLCGKCIVAGDAGAHHSLFLTGDGKIIAIGRYTDGRCGVRVPNAALDGALEEPRVIEDLPGRAVKVASGDTCGGAIMEDGSAYVWGSQYIGQLGLGPREEDAYTPEKMPYTKPMAGKVFAELSFGGQHAAALLIDAKDDKPASKRARGA</sequence>
<dbReference type="SUPFAM" id="SSF50985">
    <property type="entry name" value="RCC1/BLIP-II"/>
    <property type="match status" value="1"/>
</dbReference>
<dbReference type="InterPro" id="IPR000408">
    <property type="entry name" value="Reg_chr_condens"/>
</dbReference>
<feature type="repeat" description="RCC1" evidence="3">
    <location>
        <begin position="108"/>
        <end position="162"/>
    </location>
</feature>
<dbReference type="AlphaFoldDB" id="A4RV98"/>
<dbReference type="Pfam" id="PF25390">
    <property type="entry name" value="WD40_RLD"/>
    <property type="match status" value="1"/>
</dbReference>
<dbReference type="OrthoDB" id="61110at2759"/>
<feature type="region of interest" description="Disordered" evidence="4">
    <location>
        <begin position="1"/>
        <end position="26"/>
    </location>
</feature>
<dbReference type="RefSeq" id="XP_001416804.1">
    <property type="nucleotide sequence ID" value="XM_001416767.1"/>
</dbReference>
<reference evidence="6 7" key="1">
    <citation type="journal article" date="2007" name="Proc. Natl. Acad. Sci. U.S.A.">
        <title>The tiny eukaryote Ostreococcus provides genomic insights into the paradox of plankton speciation.</title>
        <authorList>
            <person name="Palenik B."/>
            <person name="Grimwood J."/>
            <person name="Aerts A."/>
            <person name="Rouze P."/>
            <person name="Salamov A."/>
            <person name="Putnam N."/>
            <person name="Dupont C."/>
            <person name="Jorgensen R."/>
            <person name="Derelle E."/>
            <person name="Rombauts S."/>
            <person name="Zhou K."/>
            <person name="Otillar R."/>
            <person name="Merchant S.S."/>
            <person name="Podell S."/>
            <person name="Gaasterland T."/>
            <person name="Napoli C."/>
            <person name="Gendler K."/>
            <person name="Manuell A."/>
            <person name="Tai V."/>
            <person name="Vallon O."/>
            <person name="Piganeau G."/>
            <person name="Jancek S."/>
            <person name="Heijde M."/>
            <person name="Jabbari K."/>
            <person name="Bowler C."/>
            <person name="Lohr M."/>
            <person name="Robbens S."/>
            <person name="Werner G."/>
            <person name="Dubchak I."/>
            <person name="Pazour G.J."/>
            <person name="Ren Q."/>
            <person name="Paulsen I."/>
            <person name="Delwiche C."/>
            <person name="Schmutz J."/>
            <person name="Rokhsar D."/>
            <person name="Van de Peer Y."/>
            <person name="Moreau H."/>
            <person name="Grigoriev I.V."/>
        </authorList>
    </citation>
    <scope>NUCLEOTIDE SEQUENCE [LARGE SCALE GENOMIC DNA]</scope>
    <source>
        <strain evidence="6 7">CCE9901</strain>
    </source>
</reference>
<dbReference type="OMA" id="RPAKLTY"/>
<dbReference type="KEGG" id="olu:OSTLU_48985"/>
<feature type="domain" description="RCC1-like" evidence="5">
    <location>
        <begin position="110"/>
        <end position="528"/>
    </location>
</feature>
<accession>A4RV98</accession>
<dbReference type="GO" id="GO:0005085">
    <property type="term" value="F:guanyl-nucleotide exchange factor activity"/>
    <property type="evidence" value="ECO:0007669"/>
    <property type="project" value="TreeGrafter"/>
</dbReference>
<dbReference type="PROSITE" id="PS50012">
    <property type="entry name" value="RCC1_3"/>
    <property type="match status" value="6"/>
</dbReference>
<dbReference type="eggNOG" id="KOG1426">
    <property type="taxonomic scope" value="Eukaryota"/>
</dbReference>
<dbReference type="PANTHER" id="PTHR45982">
    <property type="entry name" value="REGULATOR OF CHROMOSOME CONDENSATION"/>
    <property type="match status" value="1"/>
</dbReference>
<dbReference type="EMBL" id="CP000583">
    <property type="protein sequence ID" value="ABO95097.1"/>
    <property type="molecule type" value="Genomic_DNA"/>
</dbReference>
<dbReference type="GO" id="GO:0005737">
    <property type="term" value="C:cytoplasm"/>
    <property type="evidence" value="ECO:0007669"/>
    <property type="project" value="TreeGrafter"/>
</dbReference>
<dbReference type="Gramene" id="ABO95097">
    <property type="protein sequence ID" value="ABO95097"/>
    <property type="gene ID" value="OSTLU_48985"/>
</dbReference>
<dbReference type="InterPro" id="IPR051553">
    <property type="entry name" value="Ran_GTPase-activating"/>
</dbReference>
<keyword evidence="1" id="KW-0344">Guanine-nucleotide releasing factor</keyword>
<dbReference type="STRING" id="436017.A4RV98"/>
<dbReference type="PRINTS" id="PR00633">
    <property type="entry name" value="RCCNDNSATION"/>
</dbReference>
<organism evidence="6 7">
    <name type="scientific">Ostreococcus lucimarinus (strain CCE9901)</name>
    <dbReference type="NCBI Taxonomy" id="436017"/>
    <lineage>
        <taxon>Eukaryota</taxon>
        <taxon>Viridiplantae</taxon>
        <taxon>Chlorophyta</taxon>
        <taxon>Mamiellophyceae</taxon>
        <taxon>Mamiellales</taxon>
        <taxon>Bathycoccaceae</taxon>
        <taxon>Ostreococcus</taxon>
    </lineage>
</organism>
<evidence type="ECO:0000313" key="6">
    <source>
        <dbReference type="EMBL" id="ABO95097.1"/>
    </source>
</evidence>
<feature type="repeat" description="RCC1" evidence="3">
    <location>
        <begin position="362"/>
        <end position="421"/>
    </location>
</feature>
<evidence type="ECO:0000259" key="5">
    <source>
        <dbReference type="Pfam" id="PF25390"/>
    </source>
</evidence>
<evidence type="ECO:0000313" key="7">
    <source>
        <dbReference type="Proteomes" id="UP000001568"/>
    </source>
</evidence>
<dbReference type="Proteomes" id="UP000001568">
    <property type="component" value="Chromosome 3"/>
</dbReference>
<feature type="repeat" description="RCC1" evidence="3">
    <location>
        <begin position="220"/>
        <end position="279"/>
    </location>
</feature>
<dbReference type="GeneID" id="5000910"/>
<evidence type="ECO:0000256" key="3">
    <source>
        <dbReference type="PROSITE-ProRule" id="PRU00235"/>
    </source>
</evidence>
<name>A4RV98_OSTLU</name>
<proteinExistence type="predicted"/>
<feature type="repeat" description="RCC1" evidence="3">
    <location>
        <begin position="163"/>
        <end position="219"/>
    </location>
</feature>
<dbReference type="Gene3D" id="2.130.10.30">
    <property type="entry name" value="Regulator of chromosome condensation 1/beta-lactamase-inhibitor protein II"/>
    <property type="match status" value="1"/>
</dbReference>
<dbReference type="InterPro" id="IPR058923">
    <property type="entry name" value="RCC1-like_dom"/>
</dbReference>
<feature type="repeat" description="RCC1" evidence="3">
    <location>
        <begin position="478"/>
        <end position="533"/>
    </location>
</feature>
<dbReference type="PANTHER" id="PTHR45982:SF1">
    <property type="entry name" value="REGULATOR OF CHROMOSOME CONDENSATION"/>
    <property type="match status" value="1"/>
</dbReference>
<evidence type="ECO:0000256" key="1">
    <source>
        <dbReference type="ARBA" id="ARBA00022658"/>
    </source>
</evidence>
<evidence type="ECO:0000256" key="2">
    <source>
        <dbReference type="ARBA" id="ARBA00022737"/>
    </source>
</evidence>
<evidence type="ECO:0000256" key="4">
    <source>
        <dbReference type="SAM" id="MobiDB-lite"/>
    </source>
</evidence>
<gene>
    <name evidence="6" type="ORF">OSTLU_48985</name>
</gene>